<gene>
    <name evidence="3" type="ORF">ACFQPE_13530</name>
</gene>
<feature type="region of interest" description="Disordered" evidence="1">
    <location>
        <begin position="1"/>
        <end position="26"/>
    </location>
</feature>
<evidence type="ECO:0000259" key="2">
    <source>
        <dbReference type="Pfam" id="PF23437"/>
    </source>
</evidence>
<dbReference type="Pfam" id="PF23437">
    <property type="entry name" value="DUF7122"/>
    <property type="match status" value="1"/>
</dbReference>
<dbReference type="RefSeq" id="WP_276302959.1">
    <property type="nucleotide sequence ID" value="NZ_CP119992.1"/>
</dbReference>
<name>A0ABD6AC93_9EURY</name>
<protein>
    <recommendedName>
        <fullName evidence="2">DUF7122 domain-containing protein</fullName>
    </recommendedName>
</protein>
<evidence type="ECO:0000313" key="3">
    <source>
        <dbReference type="EMBL" id="MFC7317801.1"/>
    </source>
</evidence>
<dbReference type="EMBL" id="JBHTBF010000002">
    <property type="protein sequence ID" value="MFC7317801.1"/>
    <property type="molecule type" value="Genomic_DNA"/>
</dbReference>
<dbReference type="InterPro" id="IPR055546">
    <property type="entry name" value="DUF7122"/>
</dbReference>
<proteinExistence type="predicted"/>
<reference evidence="3 4" key="1">
    <citation type="journal article" date="2019" name="Int. J. Syst. Evol. Microbiol.">
        <title>The Global Catalogue of Microorganisms (GCM) 10K type strain sequencing project: providing services to taxonomists for standard genome sequencing and annotation.</title>
        <authorList>
            <consortium name="The Broad Institute Genomics Platform"/>
            <consortium name="The Broad Institute Genome Sequencing Center for Infectious Disease"/>
            <person name="Wu L."/>
            <person name="Ma J."/>
        </authorList>
    </citation>
    <scope>NUCLEOTIDE SEQUENCE [LARGE SCALE GENOMIC DNA]</scope>
    <source>
        <strain evidence="3 4">PSR21</strain>
    </source>
</reference>
<organism evidence="3 4">
    <name type="scientific">Halomarina halobia</name>
    <dbReference type="NCBI Taxonomy" id="3033386"/>
    <lineage>
        <taxon>Archaea</taxon>
        <taxon>Methanobacteriati</taxon>
        <taxon>Methanobacteriota</taxon>
        <taxon>Stenosarchaea group</taxon>
        <taxon>Halobacteria</taxon>
        <taxon>Halobacteriales</taxon>
        <taxon>Natronomonadaceae</taxon>
        <taxon>Halomarina</taxon>
    </lineage>
</organism>
<dbReference type="Proteomes" id="UP001596547">
    <property type="component" value="Unassembled WGS sequence"/>
</dbReference>
<dbReference type="AlphaFoldDB" id="A0ABD6AC93"/>
<accession>A0ABD6AC93</accession>
<keyword evidence="4" id="KW-1185">Reference proteome</keyword>
<evidence type="ECO:0000256" key="1">
    <source>
        <dbReference type="SAM" id="MobiDB-lite"/>
    </source>
</evidence>
<sequence length="171" mass="19548">MTAPRENRSHEFDRVPETDAEREVEGRPSRRAVLDFWEERFGVPPATFDGYTFWEKGAGKLWAFAGDVPAPAAVEALGMTFLRVRQEHWKPTTDAVQRFGRHATRNVVHLDEERARRFVAGETVEPGWDGDWGYLIVTHDLAGELEPIGVGLYLYDELRSQVPKGRRREIG</sequence>
<feature type="domain" description="DUF7122" evidence="2">
    <location>
        <begin position="5"/>
        <end position="78"/>
    </location>
</feature>
<evidence type="ECO:0000313" key="4">
    <source>
        <dbReference type="Proteomes" id="UP001596547"/>
    </source>
</evidence>
<dbReference type="GeneID" id="79315516"/>
<comment type="caution">
    <text evidence="3">The sequence shown here is derived from an EMBL/GenBank/DDBJ whole genome shotgun (WGS) entry which is preliminary data.</text>
</comment>